<feature type="transmembrane region" description="Helical" evidence="6">
    <location>
        <begin position="45"/>
        <end position="66"/>
    </location>
</feature>
<dbReference type="GO" id="GO:0022857">
    <property type="term" value="F:transmembrane transporter activity"/>
    <property type="evidence" value="ECO:0007669"/>
    <property type="project" value="InterPro"/>
</dbReference>
<evidence type="ECO:0000313" key="8">
    <source>
        <dbReference type="Proteomes" id="UP000570823"/>
    </source>
</evidence>
<dbReference type="Gene3D" id="1.20.1740.10">
    <property type="entry name" value="Amino acid/polyamine transporter I"/>
    <property type="match status" value="1"/>
</dbReference>
<dbReference type="PANTHER" id="PTHR42770">
    <property type="entry name" value="AMINO ACID TRANSPORTER-RELATED"/>
    <property type="match status" value="1"/>
</dbReference>
<evidence type="ECO:0000256" key="4">
    <source>
        <dbReference type="ARBA" id="ARBA00022989"/>
    </source>
</evidence>
<evidence type="ECO:0000256" key="3">
    <source>
        <dbReference type="ARBA" id="ARBA00022692"/>
    </source>
</evidence>
<feature type="transmembrane region" description="Helical" evidence="6">
    <location>
        <begin position="122"/>
        <end position="139"/>
    </location>
</feature>
<proteinExistence type="predicted"/>
<feature type="transmembrane region" description="Helical" evidence="6">
    <location>
        <begin position="176"/>
        <end position="199"/>
    </location>
</feature>
<dbReference type="PIRSF" id="PIRSF006060">
    <property type="entry name" value="AA_transporter"/>
    <property type="match status" value="1"/>
</dbReference>
<feature type="transmembrane region" description="Helical" evidence="6">
    <location>
        <begin position="146"/>
        <end position="170"/>
    </location>
</feature>
<feature type="transmembrane region" description="Helical" evidence="6">
    <location>
        <begin position="372"/>
        <end position="395"/>
    </location>
</feature>
<dbReference type="OrthoDB" id="43026at2157"/>
<evidence type="ECO:0000256" key="1">
    <source>
        <dbReference type="ARBA" id="ARBA00004651"/>
    </source>
</evidence>
<keyword evidence="3 6" id="KW-0812">Transmembrane</keyword>
<dbReference type="EMBL" id="JABXWR010000001">
    <property type="protein sequence ID" value="NVO66814.1"/>
    <property type="molecule type" value="Genomic_DNA"/>
</dbReference>
<evidence type="ECO:0000256" key="6">
    <source>
        <dbReference type="SAM" id="Phobius"/>
    </source>
</evidence>
<accession>A0A7K4HNH3</accession>
<keyword evidence="2" id="KW-1003">Cell membrane</keyword>
<sequence>MTAEGGLRRELGLAGVTVSGIGIILGAGIYALLGEATGLAGNAVWLSFGIAAVMAACTALSYAELSSMFPRAAAEYAYVSEAFGRKAAFVVGWLILASGVLSTATVALGFGGYVAGATPLPIVPAALILIAGLCALAVLGIRETALFAIAMTLVEAGGIVFVILIGLPHLGSVDYFVMPNGVSGVFKGAALVFFAFMGFEEMVKLAEETKDPERTIPKAVLLALAIAVALYMLVTVSAVSVLGWERLAASSAPFAEIAGAVLGEQAFAVITLVALFATANTALLLLVAASRLAYGMAAAGSLPAALGRVHGRFGTPWVAVAAAGAISAGFLFAGNIAYVANATNVALFLTFLTINAVVIVLRFREPDTPRPFLVPGAALGVPLVPVLGILFSVFLLFQLEAAVLALGGALLVSGAVIAVFRG</sequence>
<gene>
    <name evidence="7" type="ORF">HWN36_05705</name>
</gene>
<dbReference type="InterPro" id="IPR002293">
    <property type="entry name" value="AA/rel_permease1"/>
</dbReference>
<dbReference type="Proteomes" id="UP000570823">
    <property type="component" value="Unassembled WGS sequence"/>
</dbReference>
<evidence type="ECO:0000256" key="5">
    <source>
        <dbReference type="ARBA" id="ARBA00023136"/>
    </source>
</evidence>
<dbReference type="GO" id="GO:0005886">
    <property type="term" value="C:plasma membrane"/>
    <property type="evidence" value="ECO:0007669"/>
    <property type="project" value="UniProtKB-SubCell"/>
</dbReference>
<keyword evidence="4 6" id="KW-1133">Transmembrane helix</keyword>
<dbReference type="InterPro" id="IPR050367">
    <property type="entry name" value="APC_superfamily"/>
</dbReference>
<keyword evidence="8" id="KW-1185">Reference proteome</keyword>
<comment type="caution">
    <text evidence="7">The sequence shown here is derived from an EMBL/GenBank/DDBJ whole genome shotgun (WGS) entry which is preliminary data.</text>
</comment>
<dbReference type="PANTHER" id="PTHR42770:SF11">
    <property type="entry name" value="INNER MEMBRANE TRANSPORT PROTEIN YBAT"/>
    <property type="match status" value="1"/>
</dbReference>
<feature type="transmembrane region" description="Helical" evidence="6">
    <location>
        <begin position="87"/>
        <end position="110"/>
    </location>
</feature>
<feature type="transmembrane region" description="Helical" evidence="6">
    <location>
        <begin position="345"/>
        <end position="363"/>
    </location>
</feature>
<reference evidence="7 8" key="1">
    <citation type="submission" date="2020-06" db="EMBL/GenBank/DDBJ databases">
        <title>Methanofollis fontis sp. nov., a methanogen isolated from marine sediments near a cold seep at Four-Way Closure Ridge offshore southwestern Taiwan.</title>
        <authorList>
            <person name="Chen S.-C."/>
            <person name="Teng N.-H."/>
            <person name="Lin Y.-S."/>
            <person name="Lai M.-C."/>
            <person name="Chen H.-H."/>
            <person name="Wang C.-C."/>
        </authorList>
    </citation>
    <scope>NUCLEOTIDE SEQUENCE [LARGE SCALE GENOMIC DNA]</scope>
    <source>
        <strain evidence="7 8">DSM 2702</strain>
    </source>
</reference>
<evidence type="ECO:0000256" key="2">
    <source>
        <dbReference type="ARBA" id="ARBA00022475"/>
    </source>
</evidence>
<dbReference type="RefSeq" id="WP_176788474.1">
    <property type="nucleotide sequence ID" value="NZ_JABXWR010000001.1"/>
</dbReference>
<protein>
    <submittedName>
        <fullName evidence="7">Amino acid permease</fullName>
    </submittedName>
</protein>
<name>A0A7K4HNH3_9EURY</name>
<feature type="transmembrane region" description="Helical" evidence="6">
    <location>
        <begin position="12"/>
        <end position="33"/>
    </location>
</feature>
<feature type="transmembrane region" description="Helical" evidence="6">
    <location>
        <begin position="401"/>
        <end position="420"/>
    </location>
</feature>
<feature type="transmembrane region" description="Helical" evidence="6">
    <location>
        <begin position="220"/>
        <end position="244"/>
    </location>
</feature>
<organism evidence="7 8">
    <name type="scientific">Methanofollis tationis</name>
    <dbReference type="NCBI Taxonomy" id="81417"/>
    <lineage>
        <taxon>Archaea</taxon>
        <taxon>Methanobacteriati</taxon>
        <taxon>Methanobacteriota</taxon>
        <taxon>Stenosarchaea group</taxon>
        <taxon>Methanomicrobia</taxon>
        <taxon>Methanomicrobiales</taxon>
        <taxon>Methanomicrobiaceae</taxon>
        <taxon>Methanofollis</taxon>
    </lineage>
</organism>
<comment type="subcellular location">
    <subcellularLocation>
        <location evidence="1">Cell membrane</location>
        <topology evidence="1">Multi-pass membrane protein</topology>
    </subcellularLocation>
</comment>
<feature type="transmembrane region" description="Helical" evidence="6">
    <location>
        <begin position="317"/>
        <end position="339"/>
    </location>
</feature>
<feature type="transmembrane region" description="Helical" evidence="6">
    <location>
        <begin position="266"/>
        <end position="287"/>
    </location>
</feature>
<dbReference type="Pfam" id="PF13520">
    <property type="entry name" value="AA_permease_2"/>
    <property type="match status" value="1"/>
</dbReference>
<dbReference type="AlphaFoldDB" id="A0A7K4HNH3"/>
<keyword evidence="5 6" id="KW-0472">Membrane</keyword>
<evidence type="ECO:0000313" key="7">
    <source>
        <dbReference type="EMBL" id="NVO66814.1"/>
    </source>
</evidence>